<evidence type="ECO:0000256" key="1">
    <source>
        <dbReference type="ARBA" id="ARBA00001968"/>
    </source>
</evidence>
<evidence type="ECO:0000313" key="9">
    <source>
        <dbReference type="EMBL" id="RXN08196.1"/>
    </source>
</evidence>
<sequence>MSKTTFDMLCQRLSTFLSYDDTTFRRAILLQMRVGVALWWLATGVGYRTLAHLFGISSASVCLIVNDFCQAMRDELLREYIQLPQLDELQNIIRGFKTRWGFPQCAGAIDGSHIPLTDEIQGIQVPIMLLGDPAYPLRPWIMKGYPDTGNLTDDQRYFNQRLSRARMTVEWAFGCLKELETGFSCLTPEVPLDEHSSLLHDGLPERCPLELRKVKWVDEHSSRLRDGLPERCPLVLKKVEWVDEHSSRLRDGPPERCPLVLKKVEWLDEHSSRLRDCLPGRCPLELRKVEWVEEHSSRLCDGPPERCPLELKKVEWVAVPTRNQTAHTTAKALVQHWFVHYDCPA</sequence>
<keyword evidence="6" id="KW-0378">Hydrolase</keyword>
<dbReference type="GO" id="GO:0046872">
    <property type="term" value="F:metal ion binding"/>
    <property type="evidence" value="ECO:0007669"/>
    <property type="project" value="UniProtKB-KW"/>
</dbReference>
<evidence type="ECO:0000256" key="3">
    <source>
        <dbReference type="ARBA" id="ARBA00006958"/>
    </source>
</evidence>
<organism evidence="9 10">
    <name type="scientific">Labeo rohita</name>
    <name type="common">Indian major carp</name>
    <name type="synonym">Cyprinus rohita</name>
    <dbReference type="NCBI Taxonomy" id="84645"/>
    <lineage>
        <taxon>Eukaryota</taxon>
        <taxon>Metazoa</taxon>
        <taxon>Chordata</taxon>
        <taxon>Craniata</taxon>
        <taxon>Vertebrata</taxon>
        <taxon>Euteleostomi</taxon>
        <taxon>Actinopterygii</taxon>
        <taxon>Neopterygii</taxon>
        <taxon>Teleostei</taxon>
        <taxon>Ostariophysi</taxon>
        <taxon>Cypriniformes</taxon>
        <taxon>Cyprinidae</taxon>
        <taxon>Labeoninae</taxon>
        <taxon>Labeonini</taxon>
        <taxon>Labeo</taxon>
    </lineage>
</organism>
<keyword evidence="4" id="KW-0540">Nuclease</keyword>
<dbReference type="PANTHER" id="PTHR22930">
    <property type="match status" value="1"/>
</dbReference>
<dbReference type="AlphaFoldDB" id="A0A498LM94"/>
<keyword evidence="10" id="KW-1185">Reference proteome</keyword>
<comment type="caution">
    <text evidence="9">The sequence shown here is derived from an EMBL/GenBank/DDBJ whole genome shotgun (WGS) entry which is preliminary data.</text>
</comment>
<dbReference type="STRING" id="84645.A0A498LM94"/>
<evidence type="ECO:0000256" key="5">
    <source>
        <dbReference type="ARBA" id="ARBA00022723"/>
    </source>
</evidence>
<dbReference type="GO" id="GO:0005634">
    <property type="term" value="C:nucleus"/>
    <property type="evidence" value="ECO:0007669"/>
    <property type="project" value="UniProtKB-SubCell"/>
</dbReference>
<name>A0A498LM94_LABRO</name>
<gene>
    <name evidence="9" type="ORF">ROHU_011636</name>
</gene>
<keyword evidence="5" id="KW-0479">Metal-binding</keyword>
<proteinExistence type="inferred from homology"/>
<evidence type="ECO:0000256" key="4">
    <source>
        <dbReference type="ARBA" id="ARBA00022722"/>
    </source>
</evidence>
<evidence type="ECO:0000313" key="10">
    <source>
        <dbReference type="Proteomes" id="UP000290572"/>
    </source>
</evidence>
<evidence type="ECO:0000259" key="8">
    <source>
        <dbReference type="Pfam" id="PF13359"/>
    </source>
</evidence>
<accession>A0A498LM94</accession>
<dbReference type="Pfam" id="PF13359">
    <property type="entry name" value="DDE_Tnp_4"/>
    <property type="match status" value="1"/>
</dbReference>
<evidence type="ECO:0000256" key="6">
    <source>
        <dbReference type="ARBA" id="ARBA00022801"/>
    </source>
</evidence>
<comment type="subcellular location">
    <subcellularLocation>
        <location evidence="2">Nucleus</location>
    </subcellularLocation>
</comment>
<evidence type="ECO:0000256" key="7">
    <source>
        <dbReference type="ARBA" id="ARBA00023242"/>
    </source>
</evidence>
<protein>
    <submittedName>
        <fullName evidence="9">Nuclease HARBI1</fullName>
    </submittedName>
</protein>
<dbReference type="InterPro" id="IPR027806">
    <property type="entry name" value="HARBI1_dom"/>
</dbReference>
<reference evidence="9 10" key="1">
    <citation type="submission" date="2018-03" db="EMBL/GenBank/DDBJ databases">
        <title>Draft genome sequence of Rohu Carp (Labeo rohita).</title>
        <authorList>
            <person name="Das P."/>
            <person name="Kushwaha B."/>
            <person name="Joshi C.G."/>
            <person name="Kumar D."/>
            <person name="Nagpure N.S."/>
            <person name="Sahoo L."/>
            <person name="Das S.P."/>
            <person name="Bit A."/>
            <person name="Patnaik S."/>
            <person name="Meher P.K."/>
            <person name="Jayasankar P."/>
            <person name="Koringa P.G."/>
            <person name="Patel N.V."/>
            <person name="Hinsu A.T."/>
            <person name="Kumar R."/>
            <person name="Pandey M."/>
            <person name="Agarwal S."/>
            <person name="Srivastava S."/>
            <person name="Singh M."/>
            <person name="Iquebal M.A."/>
            <person name="Jaiswal S."/>
            <person name="Angadi U.B."/>
            <person name="Kumar N."/>
            <person name="Raza M."/>
            <person name="Shah T.M."/>
            <person name="Rai A."/>
            <person name="Jena J.K."/>
        </authorList>
    </citation>
    <scope>NUCLEOTIDE SEQUENCE [LARGE SCALE GENOMIC DNA]</scope>
    <source>
        <strain evidence="9">DASCIFA01</strain>
        <tissue evidence="9">Testis</tissue>
    </source>
</reference>
<feature type="domain" description="DDE Tnp4" evidence="8">
    <location>
        <begin position="127"/>
        <end position="193"/>
    </location>
</feature>
<dbReference type="InterPro" id="IPR045249">
    <property type="entry name" value="HARBI1-like"/>
</dbReference>
<comment type="similarity">
    <text evidence="3">Belongs to the HARBI1 family.</text>
</comment>
<keyword evidence="7" id="KW-0539">Nucleus</keyword>
<evidence type="ECO:0000256" key="2">
    <source>
        <dbReference type="ARBA" id="ARBA00004123"/>
    </source>
</evidence>
<dbReference type="GO" id="GO:0016787">
    <property type="term" value="F:hydrolase activity"/>
    <property type="evidence" value="ECO:0007669"/>
    <property type="project" value="UniProtKB-KW"/>
</dbReference>
<dbReference type="EMBL" id="QBIY01013327">
    <property type="protein sequence ID" value="RXN08196.1"/>
    <property type="molecule type" value="Genomic_DNA"/>
</dbReference>
<dbReference type="Proteomes" id="UP000290572">
    <property type="component" value="Unassembled WGS sequence"/>
</dbReference>
<comment type="cofactor">
    <cofactor evidence="1">
        <name>a divalent metal cation</name>
        <dbReference type="ChEBI" id="CHEBI:60240"/>
    </cofactor>
</comment>
<dbReference type="PANTHER" id="PTHR22930:SF206">
    <property type="entry name" value="NUCLEASE HARBI1"/>
    <property type="match status" value="1"/>
</dbReference>
<dbReference type="GO" id="GO:0004518">
    <property type="term" value="F:nuclease activity"/>
    <property type="evidence" value="ECO:0007669"/>
    <property type="project" value="UniProtKB-KW"/>
</dbReference>